<evidence type="ECO:0000313" key="1">
    <source>
        <dbReference type="EMBL" id="URD96733.1"/>
    </source>
</evidence>
<protein>
    <submittedName>
        <fullName evidence="1">Uncharacterized protein</fullName>
    </submittedName>
</protein>
<keyword evidence="2" id="KW-1185">Reference proteome</keyword>
<dbReference type="Proteomes" id="UP001055439">
    <property type="component" value="Chromosome 4"/>
</dbReference>
<proteinExistence type="predicted"/>
<organism evidence="1 2">
    <name type="scientific">Musa troglodytarum</name>
    <name type="common">fe'i banana</name>
    <dbReference type="NCBI Taxonomy" id="320322"/>
    <lineage>
        <taxon>Eukaryota</taxon>
        <taxon>Viridiplantae</taxon>
        <taxon>Streptophyta</taxon>
        <taxon>Embryophyta</taxon>
        <taxon>Tracheophyta</taxon>
        <taxon>Spermatophyta</taxon>
        <taxon>Magnoliopsida</taxon>
        <taxon>Liliopsida</taxon>
        <taxon>Zingiberales</taxon>
        <taxon>Musaceae</taxon>
        <taxon>Musa</taxon>
    </lineage>
</organism>
<dbReference type="EMBL" id="CP097506">
    <property type="protein sequence ID" value="URD96733.1"/>
    <property type="molecule type" value="Genomic_DNA"/>
</dbReference>
<dbReference type="AlphaFoldDB" id="A0A9E7JX75"/>
<evidence type="ECO:0000313" key="2">
    <source>
        <dbReference type="Proteomes" id="UP001055439"/>
    </source>
</evidence>
<reference evidence="1" key="1">
    <citation type="submission" date="2022-05" db="EMBL/GenBank/DDBJ databases">
        <title>The Musa troglodytarum L. genome provides insights into the mechanism of non-climacteric behaviour and enrichment of carotenoids.</title>
        <authorList>
            <person name="Wang J."/>
        </authorList>
    </citation>
    <scope>NUCLEOTIDE SEQUENCE</scope>
    <source>
        <tissue evidence="1">Leaf</tissue>
    </source>
</reference>
<accession>A0A9E7JX75</accession>
<gene>
    <name evidence="1" type="ORF">MUK42_36110</name>
</gene>
<sequence length="69" mass="7650">MEILIVRRENFGLNFLKSGGGADGSGGVFVFVSARRIDLSFLEEIEDSLRLGAKDDWKVVFVLGAVRLY</sequence>
<name>A0A9E7JX75_9LILI</name>